<dbReference type="Proteomes" id="UP000425411">
    <property type="component" value="Chromosome"/>
</dbReference>
<dbReference type="EMBL" id="CP046314">
    <property type="protein sequence ID" value="QGS09188.1"/>
    <property type="molecule type" value="Genomic_DNA"/>
</dbReference>
<sequence>MKTKILLSFLLVSVVILNGCSSKKEETKTNSSTTEQTKQETPKEKIYGLNDEWVVDGQWKLKITSVTPTAERNQFSEDKPAQVVVINYTYENLGYTSDVQDLFLTPSTVIDEGKKVSKTYPAGVKVYPKPTPVGAIMDGAQDAYGLQTESKTIKIIFEHYDGNKKKQKAIFEVPVK</sequence>
<evidence type="ECO:0000313" key="1">
    <source>
        <dbReference type="EMBL" id="QGS09188.1"/>
    </source>
</evidence>
<name>A0AAP9HCL9_9BACL</name>
<reference evidence="1 2" key="1">
    <citation type="submission" date="2019-11" db="EMBL/GenBank/DDBJ databases">
        <title>FDA dAtabase for Regulatory Grade micrObial Sequences (FDA-ARGOS): Supporting development and validation of Infectious Disease Dx tests.</title>
        <authorList>
            <person name="Turner S."/>
            <person name="Byrd R."/>
            <person name="Tallon L."/>
            <person name="Sadzewicz L."/>
            <person name="Vavikolanu K."/>
            <person name="Mehta A."/>
            <person name="Aluvathingal J."/>
            <person name="Nadendla S."/>
            <person name="Myers T."/>
            <person name="Yan Y."/>
            <person name="Sichtig H."/>
        </authorList>
    </citation>
    <scope>NUCLEOTIDE SEQUENCE [LARGE SCALE GENOMIC DNA]</scope>
    <source>
        <strain evidence="1 2">FDAARGOS_741</strain>
    </source>
</reference>
<dbReference type="RefSeq" id="WP_040461949.1">
    <property type="nucleotide sequence ID" value="NZ_CP046314.1"/>
</dbReference>
<gene>
    <name evidence="1" type="ORF">FOC49_04545</name>
</gene>
<proteinExistence type="predicted"/>
<dbReference type="AlphaFoldDB" id="A0AAP9HCL9"/>
<accession>A0AAP9HCL9</accession>
<keyword evidence="2" id="KW-1185">Reference proteome</keyword>
<organism evidence="1 2">
    <name type="scientific">Gemella morbillorum</name>
    <dbReference type="NCBI Taxonomy" id="29391"/>
    <lineage>
        <taxon>Bacteria</taxon>
        <taxon>Bacillati</taxon>
        <taxon>Bacillota</taxon>
        <taxon>Bacilli</taxon>
        <taxon>Bacillales</taxon>
        <taxon>Gemellaceae</taxon>
        <taxon>Gemella</taxon>
    </lineage>
</organism>
<protein>
    <submittedName>
        <fullName evidence="1">Cell wall-binding protein</fullName>
    </submittedName>
</protein>
<evidence type="ECO:0000313" key="2">
    <source>
        <dbReference type="Proteomes" id="UP000425411"/>
    </source>
</evidence>